<feature type="compositionally biased region" description="Low complexity" evidence="1">
    <location>
        <begin position="174"/>
        <end position="205"/>
    </location>
</feature>
<evidence type="ECO:0000313" key="2">
    <source>
        <dbReference type="EMBL" id="TCD14202.1"/>
    </source>
</evidence>
<dbReference type="AlphaFoldDB" id="A0A4R0PAC6"/>
<reference evidence="2 3" key="1">
    <citation type="journal article" date="2015" name="Antonie Van Leeuwenhoek">
        <title>Oricola cellulosilytica gen. nov., sp. nov., a cellulose-degrading bacterium of the family Phyllobacteriaceae isolated from surface seashore water, and emended descriptions of Mesorhizobium loti and Phyllobacterium myrsinacearum.</title>
        <authorList>
            <person name="Hameed A."/>
            <person name="Shahina M."/>
            <person name="Lai W.A."/>
            <person name="Lin S.Y."/>
            <person name="Young L.S."/>
            <person name="Liu Y.C."/>
            <person name="Hsu Y.H."/>
            <person name="Young C.C."/>
        </authorList>
    </citation>
    <scope>NUCLEOTIDE SEQUENCE [LARGE SCALE GENOMIC DNA]</scope>
    <source>
        <strain evidence="2 3">KCTC 52183</strain>
    </source>
</reference>
<proteinExistence type="predicted"/>
<dbReference type="EMBL" id="SJST01000003">
    <property type="protein sequence ID" value="TCD14202.1"/>
    <property type="molecule type" value="Genomic_DNA"/>
</dbReference>
<dbReference type="RefSeq" id="WP_131567996.1">
    <property type="nucleotide sequence ID" value="NZ_JAINFK010000002.1"/>
</dbReference>
<evidence type="ECO:0000256" key="1">
    <source>
        <dbReference type="SAM" id="MobiDB-lite"/>
    </source>
</evidence>
<gene>
    <name evidence="2" type="ORF">E0D97_08960</name>
</gene>
<organism evidence="2 3">
    <name type="scientific">Oricola cellulosilytica</name>
    <dbReference type="NCBI Taxonomy" id="1429082"/>
    <lineage>
        <taxon>Bacteria</taxon>
        <taxon>Pseudomonadati</taxon>
        <taxon>Pseudomonadota</taxon>
        <taxon>Alphaproteobacteria</taxon>
        <taxon>Hyphomicrobiales</taxon>
        <taxon>Ahrensiaceae</taxon>
        <taxon>Oricola</taxon>
    </lineage>
</organism>
<evidence type="ECO:0000313" key="3">
    <source>
        <dbReference type="Proteomes" id="UP000291301"/>
    </source>
</evidence>
<feature type="compositionally biased region" description="Gly residues" evidence="1">
    <location>
        <begin position="94"/>
        <end position="144"/>
    </location>
</feature>
<keyword evidence="3" id="KW-1185">Reference proteome</keyword>
<name>A0A4R0PAC6_9HYPH</name>
<comment type="caution">
    <text evidence="2">The sequence shown here is derived from an EMBL/GenBank/DDBJ whole genome shotgun (WGS) entry which is preliminary data.</text>
</comment>
<feature type="region of interest" description="Disordered" evidence="1">
    <location>
        <begin position="90"/>
        <end position="205"/>
    </location>
</feature>
<accession>A0A4R0PAC6</accession>
<evidence type="ECO:0008006" key="4">
    <source>
        <dbReference type="Google" id="ProtNLM"/>
    </source>
</evidence>
<sequence length="205" mass="20086">MSFSHLRKTSRLSVAATVLLFSSPFGQKASAQEVPRLILSAAQCQPLTEANYLSCCYAKNRTEILSLDQLEQCPPIRTTLLRALRDLGGREAGDGLGGSTNTGSNGENGGNGDNGGNGGTGDNGDGGNGDNGDNGGNGGNGGNGDNDHNGGAEAEAETDGTSAEAETGGGHNGGAEAEAETGGSSAEAESSAGGVSASANTGGDH</sequence>
<protein>
    <recommendedName>
        <fullName evidence="4">Glycine-rich protein</fullName>
    </recommendedName>
</protein>
<dbReference type="OrthoDB" id="8283675at2"/>
<dbReference type="Proteomes" id="UP000291301">
    <property type="component" value="Unassembled WGS sequence"/>
</dbReference>